<dbReference type="RefSeq" id="WP_173163557.1">
    <property type="nucleotide sequence ID" value="NZ_CP053716.1"/>
</dbReference>
<accession>A0A6M8J5C9</accession>
<dbReference type="SUPFAM" id="SSF55729">
    <property type="entry name" value="Acyl-CoA N-acyltransferases (Nat)"/>
    <property type="match status" value="1"/>
</dbReference>
<dbReference type="SFLD" id="SFLDS00029">
    <property type="entry name" value="Radical_SAM"/>
    <property type="match status" value="1"/>
</dbReference>
<dbReference type="GO" id="GO:0002926">
    <property type="term" value="P:tRNA wobble base 5-methoxycarbonylmethyl-2-thiouridinylation"/>
    <property type="evidence" value="ECO:0007669"/>
    <property type="project" value="TreeGrafter"/>
</dbReference>
<evidence type="ECO:0000256" key="1">
    <source>
        <dbReference type="ARBA" id="ARBA00001966"/>
    </source>
</evidence>
<evidence type="ECO:0000256" key="9">
    <source>
        <dbReference type="ARBA" id="ARBA00022723"/>
    </source>
</evidence>
<name>A0A6M8J5C9_9ACTN</name>
<dbReference type="PANTHER" id="PTHR11135">
    <property type="entry name" value="HISTONE ACETYLTRANSFERASE-RELATED"/>
    <property type="match status" value="1"/>
</dbReference>
<dbReference type="SFLD" id="SFLDF00344">
    <property type="entry name" value="ELP3-like"/>
    <property type="match status" value="1"/>
</dbReference>
<evidence type="ECO:0000313" key="19">
    <source>
        <dbReference type="Proteomes" id="UP000503297"/>
    </source>
</evidence>
<dbReference type="GO" id="GO:0016747">
    <property type="term" value="F:acyltransferase activity, transferring groups other than amino-acyl groups"/>
    <property type="evidence" value="ECO:0007669"/>
    <property type="project" value="InterPro"/>
</dbReference>
<feature type="domain" description="N-acetyltransferase" evidence="17">
    <location>
        <begin position="460"/>
        <end position="613"/>
    </location>
</feature>
<keyword evidence="10" id="KW-0694">RNA-binding</keyword>
<keyword evidence="19" id="KW-1185">Reference proteome</keyword>
<evidence type="ECO:0000256" key="2">
    <source>
        <dbReference type="ARBA" id="ARBA00005217"/>
    </source>
</evidence>
<dbReference type="EMBL" id="CP053716">
    <property type="protein sequence ID" value="QKF06888.1"/>
    <property type="molecule type" value="Genomic_DNA"/>
</dbReference>
<dbReference type="Pfam" id="PF16199">
    <property type="entry name" value="Radical_SAM_C"/>
    <property type="match status" value="1"/>
</dbReference>
<dbReference type="InterPro" id="IPR007197">
    <property type="entry name" value="rSAM"/>
</dbReference>
<keyword evidence="6" id="KW-0808">Transferase</keyword>
<evidence type="ECO:0000256" key="11">
    <source>
        <dbReference type="ARBA" id="ARBA00023004"/>
    </source>
</evidence>
<dbReference type="Pfam" id="PF00583">
    <property type="entry name" value="Acetyltransf_1"/>
    <property type="match status" value="1"/>
</dbReference>
<comment type="pathway">
    <text evidence="2">tRNA modification.</text>
</comment>
<keyword evidence="12" id="KW-0411">Iron-sulfur</keyword>
<dbReference type="SUPFAM" id="SSF102114">
    <property type="entry name" value="Radical SAM enzymes"/>
    <property type="match status" value="1"/>
</dbReference>
<keyword evidence="4" id="KW-0004">4Fe-4S</keyword>
<dbReference type="GO" id="GO:0046872">
    <property type="term" value="F:metal ion binding"/>
    <property type="evidence" value="ECO:0007669"/>
    <property type="project" value="UniProtKB-KW"/>
</dbReference>
<keyword evidence="11" id="KW-0408">Iron</keyword>
<feature type="region of interest" description="Disordered" evidence="16">
    <location>
        <begin position="599"/>
        <end position="624"/>
    </location>
</feature>
<dbReference type="NCBIfam" id="TIGR01211">
    <property type="entry name" value="ELP3"/>
    <property type="match status" value="1"/>
</dbReference>
<evidence type="ECO:0000256" key="10">
    <source>
        <dbReference type="ARBA" id="ARBA00022884"/>
    </source>
</evidence>
<dbReference type="PANTHER" id="PTHR11135:SF2">
    <property type="entry name" value="ELONGATOR COMPLEX PROTEIN 3"/>
    <property type="match status" value="1"/>
</dbReference>
<dbReference type="Proteomes" id="UP000503297">
    <property type="component" value="Chromosome"/>
</dbReference>
<comment type="cofactor">
    <cofactor evidence="1">
        <name>[4Fe-4S] cluster</name>
        <dbReference type="ChEBI" id="CHEBI:49883"/>
    </cofactor>
</comment>
<reference evidence="19" key="1">
    <citation type="submission" date="2020-05" db="EMBL/GenBank/DDBJ databases">
        <title>Novel species in genus Nocardioides.</title>
        <authorList>
            <person name="Zhang G."/>
        </authorList>
    </citation>
    <scope>NUCLEOTIDE SEQUENCE [LARGE SCALE GENOMIC DNA]</scope>
    <source>
        <strain evidence="19">zg-1050</strain>
    </source>
</reference>
<evidence type="ECO:0000256" key="6">
    <source>
        <dbReference type="ARBA" id="ARBA00022679"/>
    </source>
</evidence>
<dbReference type="InterPro" id="IPR034687">
    <property type="entry name" value="ELP3-like"/>
</dbReference>
<dbReference type="SMART" id="SM00729">
    <property type="entry name" value="Elp3"/>
    <property type="match status" value="1"/>
</dbReference>
<evidence type="ECO:0000256" key="4">
    <source>
        <dbReference type="ARBA" id="ARBA00022485"/>
    </source>
</evidence>
<keyword evidence="9" id="KW-0479">Metal-binding</keyword>
<evidence type="ECO:0000256" key="8">
    <source>
        <dbReference type="ARBA" id="ARBA00022694"/>
    </source>
</evidence>
<evidence type="ECO:0000256" key="16">
    <source>
        <dbReference type="SAM" id="MobiDB-lite"/>
    </source>
</evidence>
<keyword evidence="7" id="KW-0949">S-adenosyl-L-methionine</keyword>
<evidence type="ECO:0000256" key="3">
    <source>
        <dbReference type="ARBA" id="ARBA00005494"/>
    </source>
</evidence>
<organism evidence="18 19">
    <name type="scientific">Berryella wangjianweii</name>
    <dbReference type="NCBI Taxonomy" id="2734634"/>
    <lineage>
        <taxon>Bacteria</taxon>
        <taxon>Bacillati</taxon>
        <taxon>Actinomycetota</taxon>
        <taxon>Coriobacteriia</taxon>
        <taxon>Eggerthellales</taxon>
        <taxon>Eggerthellaceae</taxon>
        <taxon>Berryella</taxon>
    </lineage>
</organism>
<keyword evidence="13" id="KW-0012">Acyltransferase</keyword>
<dbReference type="InterPro" id="IPR016181">
    <property type="entry name" value="Acyl_CoA_acyltransferase"/>
</dbReference>
<dbReference type="PROSITE" id="PS51186">
    <property type="entry name" value="GNAT"/>
    <property type="match status" value="1"/>
</dbReference>
<sequence length="624" mass="69971">MEELLLDILALLREGAHLDTATLARLVRARNVDVREVSQHVSKKGLHPFYLHVKRDDPERWRSWEIDESLERRLLDAIRVKPRRTASGVATITVIARPWPCGGDCLFCPNDVRMPKSYLSDEPACQRAERCFFDPFLQVSVRLAALGDMGHPIDKVELIVLGGTWCDYPAPYRRWFVRELFAALNCSDAERAAEVEARRARYRSAGLTTDPQRLAARASDAQQRVNEGRTTYAQALAELYGPNTPWHDLTAWQQADQGEVECQHRLNERAAHRVVGLVVETRPERVSAAGLAAMRQLGCTKVQIGVQTLDERALEACGRLAAPAQIARAFALIRLHGFKIHAHLMPNLPGSDPAADLRAYRTLTSDPRFCPDEVKLYPCMLVEGTRLGALHESGRWTPYDEATLTSLLAECVVEAPPYLRISRMVRDISAHDIVAGVKRTNLRQQVERAVRQSGRPVDEVRYRELATDRADARRARLRAHRYDADVAREVFLEWVLPDERILGFLRLSLPTAHGARVMEEEGLPTCASHAMIREVHVYGAAAPLHRTSGGAQHQGLGRALVERACRIAQDEGFAHVSVISAVGTRDYYRRLGFRDDGMYQSRDLGKNPAQDAEGPPACDDARRP</sequence>
<evidence type="ECO:0000313" key="18">
    <source>
        <dbReference type="EMBL" id="QKF06888.1"/>
    </source>
</evidence>
<gene>
    <name evidence="18" type="ORF">HLV38_01195</name>
</gene>
<comment type="catalytic activity">
    <reaction evidence="15">
        <text>uridine(34) in tRNA + acetyl-CoA + S-adenosyl-L-methionine + H2O = 5-(carboxymethyl)uridine(34) in tRNA + 5'-deoxyadenosine + L-methionine + CoA + 2 H(+)</text>
        <dbReference type="Rhea" id="RHEA:61020"/>
        <dbReference type="Rhea" id="RHEA-COMP:10407"/>
        <dbReference type="Rhea" id="RHEA-COMP:11727"/>
        <dbReference type="ChEBI" id="CHEBI:15377"/>
        <dbReference type="ChEBI" id="CHEBI:15378"/>
        <dbReference type="ChEBI" id="CHEBI:17319"/>
        <dbReference type="ChEBI" id="CHEBI:57287"/>
        <dbReference type="ChEBI" id="CHEBI:57288"/>
        <dbReference type="ChEBI" id="CHEBI:57844"/>
        <dbReference type="ChEBI" id="CHEBI:59789"/>
        <dbReference type="ChEBI" id="CHEBI:65315"/>
        <dbReference type="ChEBI" id="CHEBI:74882"/>
        <dbReference type="EC" id="2.3.1.311"/>
    </reaction>
    <physiologicalReaction direction="left-to-right" evidence="15">
        <dbReference type="Rhea" id="RHEA:61021"/>
    </physiologicalReaction>
</comment>
<evidence type="ECO:0000256" key="5">
    <source>
        <dbReference type="ARBA" id="ARBA00022555"/>
    </source>
</evidence>
<evidence type="ECO:0000256" key="15">
    <source>
        <dbReference type="ARBA" id="ARBA00047372"/>
    </source>
</evidence>
<dbReference type="InterPro" id="IPR058240">
    <property type="entry name" value="rSAM_sf"/>
</dbReference>
<dbReference type="SFLD" id="SFLDG01086">
    <property type="entry name" value="elongater_protein-like"/>
    <property type="match status" value="1"/>
</dbReference>
<proteinExistence type="inferred from homology"/>
<evidence type="ECO:0000256" key="7">
    <source>
        <dbReference type="ARBA" id="ARBA00022691"/>
    </source>
</evidence>
<dbReference type="EC" id="2.3.1.311" evidence="14"/>
<dbReference type="InterPro" id="IPR000182">
    <property type="entry name" value="GNAT_dom"/>
</dbReference>
<protein>
    <recommendedName>
        <fullName evidence="14">tRNA carboxymethyluridine synthase</fullName>
        <ecNumber evidence="14">2.3.1.311</ecNumber>
    </recommendedName>
</protein>
<dbReference type="AlphaFoldDB" id="A0A6M8J5C9"/>
<dbReference type="KEGG" id="bwa:HLV38_01195"/>
<keyword evidence="8" id="KW-0819">tRNA processing</keyword>
<keyword evidence="5" id="KW-0820">tRNA-binding</keyword>
<evidence type="ECO:0000256" key="13">
    <source>
        <dbReference type="ARBA" id="ARBA00023315"/>
    </source>
</evidence>
<evidence type="ECO:0000259" key="17">
    <source>
        <dbReference type="PROSITE" id="PS51186"/>
    </source>
</evidence>
<dbReference type="GO" id="GO:0051539">
    <property type="term" value="F:4 iron, 4 sulfur cluster binding"/>
    <property type="evidence" value="ECO:0007669"/>
    <property type="project" value="UniProtKB-KW"/>
</dbReference>
<dbReference type="InterPro" id="IPR006638">
    <property type="entry name" value="Elp3/MiaA/NifB-like_rSAM"/>
</dbReference>
<dbReference type="InterPro" id="IPR039661">
    <property type="entry name" value="ELP3"/>
</dbReference>
<evidence type="ECO:0000256" key="12">
    <source>
        <dbReference type="ARBA" id="ARBA00023014"/>
    </source>
</evidence>
<evidence type="ECO:0000256" key="14">
    <source>
        <dbReference type="ARBA" id="ARBA00044771"/>
    </source>
</evidence>
<dbReference type="InterPro" id="IPR032432">
    <property type="entry name" value="Radical_SAM_C"/>
</dbReference>
<dbReference type="GO" id="GO:0033588">
    <property type="term" value="C:elongator holoenzyme complex"/>
    <property type="evidence" value="ECO:0007669"/>
    <property type="project" value="TreeGrafter"/>
</dbReference>
<comment type="similarity">
    <text evidence="3">Belongs to the ELP3 family.</text>
</comment>
<dbReference type="GO" id="GO:0005737">
    <property type="term" value="C:cytoplasm"/>
    <property type="evidence" value="ECO:0007669"/>
    <property type="project" value="TreeGrafter"/>
</dbReference>
<dbReference type="Gene3D" id="3.40.630.30">
    <property type="match status" value="1"/>
</dbReference>